<dbReference type="InterPro" id="IPR029058">
    <property type="entry name" value="AB_hydrolase_fold"/>
</dbReference>
<feature type="domain" description="Peptidase S9 prolyl oligopeptidase catalytic" evidence="1">
    <location>
        <begin position="551"/>
        <end position="746"/>
    </location>
</feature>
<dbReference type="Proteomes" id="UP000186953">
    <property type="component" value="Unassembled WGS sequence"/>
</dbReference>
<name>A0A1N6Q108_9FLAO</name>
<dbReference type="Pfam" id="PF00930">
    <property type="entry name" value="DPPIV_N"/>
    <property type="match status" value="1"/>
</dbReference>
<dbReference type="GO" id="GO:0008236">
    <property type="term" value="F:serine-type peptidase activity"/>
    <property type="evidence" value="ECO:0007669"/>
    <property type="project" value="InterPro"/>
</dbReference>
<dbReference type="PANTHER" id="PTHR11731">
    <property type="entry name" value="PROTEASE FAMILY S9B,C DIPEPTIDYL-PEPTIDASE IV-RELATED"/>
    <property type="match status" value="1"/>
</dbReference>
<dbReference type="Pfam" id="PF00326">
    <property type="entry name" value="Peptidase_S9"/>
    <property type="match status" value="1"/>
</dbReference>
<accession>A0A1N6Q108</accession>
<dbReference type="Gene3D" id="2.140.10.30">
    <property type="entry name" value="Dipeptidylpeptidase IV, N-terminal domain"/>
    <property type="match status" value="1"/>
</dbReference>
<dbReference type="PANTHER" id="PTHR11731:SF193">
    <property type="entry name" value="DIPEPTIDYL PEPTIDASE 9"/>
    <property type="match status" value="1"/>
</dbReference>
<dbReference type="InterPro" id="IPR001375">
    <property type="entry name" value="Peptidase_S9_cat"/>
</dbReference>
<proteinExistence type="predicted"/>
<dbReference type="SUPFAM" id="SSF53474">
    <property type="entry name" value="alpha/beta-Hydrolases"/>
    <property type="match status" value="1"/>
</dbReference>
<dbReference type="GO" id="GO:0006508">
    <property type="term" value="P:proteolysis"/>
    <property type="evidence" value="ECO:0007669"/>
    <property type="project" value="InterPro"/>
</dbReference>
<dbReference type="AlphaFoldDB" id="A0A1N6Q108"/>
<feature type="domain" description="Dipeptidylpeptidase IV N-terminal" evidence="2">
    <location>
        <begin position="105"/>
        <end position="461"/>
    </location>
</feature>
<evidence type="ECO:0000259" key="1">
    <source>
        <dbReference type="Pfam" id="PF00326"/>
    </source>
</evidence>
<dbReference type="SUPFAM" id="SSF82171">
    <property type="entry name" value="DPP6 N-terminal domain-like"/>
    <property type="match status" value="1"/>
</dbReference>
<keyword evidence="4" id="KW-1185">Reference proteome</keyword>
<evidence type="ECO:0000313" key="3">
    <source>
        <dbReference type="EMBL" id="SIQ10215.1"/>
    </source>
</evidence>
<dbReference type="Gene3D" id="3.40.50.1820">
    <property type="entry name" value="alpha/beta hydrolase"/>
    <property type="match status" value="1"/>
</dbReference>
<dbReference type="InterPro" id="IPR002469">
    <property type="entry name" value="Peptidase_S9B_N"/>
</dbReference>
<dbReference type="RefSeq" id="WP_076547944.1">
    <property type="nucleotide sequence ID" value="NZ_FTMA01000001.1"/>
</dbReference>
<dbReference type="GO" id="GO:0008239">
    <property type="term" value="F:dipeptidyl-peptidase activity"/>
    <property type="evidence" value="ECO:0007669"/>
    <property type="project" value="TreeGrafter"/>
</dbReference>
<dbReference type="STRING" id="228959.SAMN05421797_101685"/>
<dbReference type="OrthoDB" id="9812921at2"/>
<evidence type="ECO:0000313" key="4">
    <source>
        <dbReference type="Proteomes" id="UP000186953"/>
    </source>
</evidence>
<evidence type="ECO:0000259" key="2">
    <source>
        <dbReference type="Pfam" id="PF00930"/>
    </source>
</evidence>
<sequence length="752" mass="85796">MSSTLQSISFLLSFLAFTFLGIAQKNDSLLNLDRIYVSKEFKSDRLAPLFWVEDGNAFVTIEKSENGNDQLIKYRSKDYKSDVYLSTEKLTSNGVNLKIEDFSLSPDGSKVMIFTNSSRVWRTNSKGDFWVYDFDTDKLKKLGKDFSPSSLMFAKFSDNNQFVAYVKDFNIYKENFKTGEITPLTTDGTGAIINGTFDWVYEEEFGVRDGFTWSPDASKIAFWQLDASEIGTFYMINNTDSVYAEPISVQYPKAGFNPSSAKLGLINTKTSEINWIPVPGDPAQHYLPAMQWVNKDVLLIQQMNRKQNELNVYTYRPSSNKLRKIYTETEDTWVDLRYPDIASNHWGNNDQLIVDNGKSFLRMTENDGWRHMYKISLETGKKTLVTPGNYDVAAYYQTNAENLYIVASPNNATQRYLYSVPLNGAGKLTRITPAAFGGVNSYDVSLNGEYAIHKFTDVNTPNTLSLVSLPKHKTIQKLVDNKQLKNRLKSLAIPETSFFKVTTKEGIVMDGRMTKPLNFNESKKYPVLFHVYGEPWGVVATDQWIGLYEIYMAQKGFVVINIDNRGTPSLKGSEWRKSIYQKLGVLNSRDQALAAQKVLKTYNFLDKDRVNVWGWSGGGSMTQNLLFRYPEIYKTGVAVAGVANQLLYDNIYQERYMGLPNEDKDKFIEGSPITYAKNLKGNLLLIHGTGDDNVHYQNMELLVNELIRNNKEFEMMAYPNRSHGIYEGQGTSLHLYTLITNYFLKHNKFDNN</sequence>
<reference evidence="4" key="1">
    <citation type="submission" date="2017-01" db="EMBL/GenBank/DDBJ databases">
        <authorList>
            <person name="Varghese N."/>
            <person name="Submissions S."/>
        </authorList>
    </citation>
    <scope>NUCLEOTIDE SEQUENCE [LARGE SCALE GENOMIC DNA]</scope>
    <source>
        <strain evidence="4">DSM 15366</strain>
    </source>
</reference>
<dbReference type="EMBL" id="FTMA01000001">
    <property type="protein sequence ID" value="SIQ10215.1"/>
    <property type="molecule type" value="Genomic_DNA"/>
</dbReference>
<gene>
    <name evidence="3" type="ORF">SAMN05421797_101685</name>
</gene>
<dbReference type="InterPro" id="IPR050278">
    <property type="entry name" value="Serine_Prot_S9B/DPPIV"/>
</dbReference>
<protein>
    <submittedName>
        <fullName evidence="3">Dipeptidyl-peptidase-4</fullName>
    </submittedName>
</protein>
<organism evidence="3 4">
    <name type="scientific">Maribacter ulvicola</name>
    <dbReference type="NCBI Taxonomy" id="228959"/>
    <lineage>
        <taxon>Bacteria</taxon>
        <taxon>Pseudomonadati</taxon>
        <taxon>Bacteroidota</taxon>
        <taxon>Flavobacteriia</taxon>
        <taxon>Flavobacteriales</taxon>
        <taxon>Flavobacteriaceae</taxon>
        <taxon>Maribacter</taxon>
    </lineage>
</organism>